<organism evidence="2 3">
    <name type="scientific">Fusarium napiforme</name>
    <dbReference type="NCBI Taxonomy" id="42672"/>
    <lineage>
        <taxon>Eukaryota</taxon>
        <taxon>Fungi</taxon>
        <taxon>Dikarya</taxon>
        <taxon>Ascomycota</taxon>
        <taxon>Pezizomycotina</taxon>
        <taxon>Sordariomycetes</taxon>
        <taxon>Hypocreomycetidae</taxon>
        <taxon>Hypocreales</taxon>
        <taxon>Nectriaceae</taxon>
        <taxon>Fusarium</taxon>
        <taxon>Fusarium fujikuroi species complex</taxon>
    </lineage>
</organism>
<feature type="compositionally biased region" description="Polar residues" evidence="1">
    <location>
        <begin position="1"/>
        <end position="11"/>
    </location>
</feature>
<feature type="compositionally biased region" description="Polar residues" evidence="1">
    <location>
        <begin position="20"/>
        <end position="30"/>
    </location>
</feature>
<dbReference type="EMBL" id="JAAOAO010000764">
    <property type="protein sequence ID" value="KAF5531750.1"/>
    <property type="molecule type" value="Genomic_DNA"/>
</dbReference>
<evidence type="ECO:0000313" key="3">
    <source>
        <dbReference type="Proteomes" id="UP000574317"/>
    </source>
</evidence>
<dbReference type="PANTHER" id="PTHR35392">
    <property type="entry name" value="ZN(II)2CYS6 TRANSCRIPTION FACTOR (EUROFUNG)-RELATED-RELATED"/>
    <property type="match status" value="1"/>
</dbReference>
<comment type="caution">
    <text evidence="2">The sequence shown here is derived from an EMBL/GenBank/DDBJ whole genome shotgun (WGS) entry which is preliminary data.</text>
</comment>
<keyword evidence="3" id="KW-1185">Reference proteome</keyword>
<dbReference type="InterPro" id="IPR052973">
    <property type="entry name" value="Fungal_sec-metab_reg_TF"/>
</dbReference>
<dbReference type="Proteomes" id="UP000574317">
    <property type="component" value="Unassembled WGS sequence"/>
</dbReference>
<protein>
    <submittedName>
        <fullName evidence="2">Uncharacterized protein</fullName>
    </submittedName>
</protein>
<proteinExistence type="predicted"/>
<accession>A0A8H5I733</accession>
<evidence type="ECO:0000256" key="1">
    <source>
        <dbReference type="SAM" id="MobiDB-lite"/>
    </source>
</evidence>
<feature type="compositionally biased region" description="Basic residues" evidence="1">
    <location>
        <begin position="169"/>
        <end position="182"/>
    </location>
</feature>
<feature type="region of interest" description="Disordered" evidence="1">
    <location>
        <begin position="106"/>
        <end position="193"/>
    </location>
</feature>
<dbReference type="PANTHER" id="PTHR35392:SF3">
    <property type="entry name" value="ZN(2)-C6 FUNGAL-TYPE DOMAIN-CONTAINING PROTEIN"/>
    <property type="match status" value="1"/>
</dbReference>
<name>A0A8H5I733_9HYPO</name>
<evidence type="ECO:0000313" key="2">
    <source>
        <dbReference type="EMBL" id="KAF5531750.1"/>
    </source>
</evidence>
<reference evidence="2 3" key="1">
    <citation type="submission" date="2020-05" db="EMBL/GenBank/DDBJ databases">
        <title>Identification and distribution of gene clusters putatively required for synthesis of sphingolipid metabolism inhibitors in phylogenetically diverse species of the filamentous fungus Fusarium.</title>
        <authorList>
            <person name="Kim H.-S."/>
            <person name="Busman M."/>
            <person name="Brown D.W."/>
            <person name="Divon H."/>
            <person name="Uhlig S."/>
            <person name="Proctor R.H."/>
        </authorList>
    </citation>
    <scope>NUCLEOTIDE SEQUENCE [LARGE SCALE GENOMIC DNA]</scope>
    <source>
        <strain evidence="2 3">NRRL 25196</strain>
    </source>
</reference>
<feature type="region of interest" description="Disordered" evidence="1">
    <location>
        <begin position="1"/>
        <end position="30"/>
    </location>
</feature>
<dbReference type="AlphaFoldDB" id="A0A8H5I733"/>
<feature type="compositionally biased region" description="Pro residues" evidence="1">
    <location>
        <begin position="124"/>
        <end position="133"/>
    </location>
</feature>
<sequence>MPPNSMTNLPQADTRPESPDPSNSYPANFNPQLLAHHLSSYETIGNRDGISLHDSQSSFGLNAEYTVEGLTSIAENVNNTAISQNGTIQVGCHELELSKDVVISSGTRRSHSSDTLTATIGHPTPSPTDTPPSRPEEYPTILSKVWELPPRPARGRKPKVSSSNGRGSNRVRRASLKVRPQRRGPLEPEARKSAALKRQRSVPMTLLIKMALVEGQAPYYLFSQRWKSMDLVDIKNWATDEVRTIEISLDLLHAPTQIRVRKFIPLPGDLLDETWVKDGETIVYPLPTYAIENMEEAANSFAQARERQAWNYLWSTVGSLEEDSLIWETYLAAFRRANSAPTLEEQILLFTTIRLWVQCRISSNPEHIVGNDKLGTEPIADPSSPYYGTVPIPPVLEAQLDCIYFTKFLRPLSKQVLQSLMKLIESKQRNYWYTIYLVLFMLLHSCSMTTKRDKEFAASVGFSGYANPESIKQHNAGSRTLLAHYHLALKGSHPFQLAMEGDLPDHASLGVPGLEDRKFITRTAELAARSTNNLQEHNWDQLRESSNWDNEFYWISQLYDDDWKPEKMD</sequence>
<gene>
    <name evidence="2" type="ORF">FNAPI_13155</name>
</gene>